<reference evidence="3" key="1">
    <citation type="submission" date="2024-04" db="EMBL/GenBank/DDBJ databases">
        <title>Salinicola lusitanus LLJ914,a marine bacterium isolated from the Okinawa Trough.</title>
        <authorList>
            <person name="Li J."/>
        </authorList>
    </citation>
    <scope>NUCLEOTIDE SEQUENCE [LARGE SCALE GENOMIC DNA]</scope>
</reference>
<proteinExistence type="predicted"/>
<protein>
    <submittedName>
        <fullName evidence="2">Uncharacterized protein</fullName>
    </submittedName>
</protein>
<evidence type="ECO:0000256" key="1">
    <source>
        <dbReference type="SAM" id="MobiDB-lite"/>
    </source>
</evidence>
<sequence length="251" mass="28371">MRVAPWVVRLRVLCYHGDAPVSGQRGRCEALLCLSEDGIKQGFLLPPLNRLSLYLRVSTATRGEGDRGLYQGVSTQDVLSCFTPVSPLNPPTIIHLALDEVNPSHYGKVWAHLTVCKHVNVNGIFVQLENRSFDVAVLKVSIDKKDWERRRQTENKASGESWSRERARTEHNRQIYARGCPTVATHLKTNASRTAPSLPLTAHFTPLRYNQSEAHWTAQAAGLSVWMRFTETHWTLHKERLKNDGTGQRNV</sequence>
<accession>A0AAW0Q0N1</accession>
<evidence type="ECO:0000313" key="3">
    <source>
        <dbReference type="Proteomes" id="UP001460270"/>
    </source>
</evidence>
<evidence type="ECO:0000313" key="2">
    <source>
        <dbReference type="EMBL" id="KAK7940474.1"/>
    </source>
</evidence>
<dbReference type="Proteomes" id="UP001460270">
    <property type="component" value="Unassembled WGS sequence"/>
</dbReference>
<gene>
    <name evidence="2" type="ORF">WMY93_003800</name>
</gene>
<organism evidence="2 3">
    <name type="scientific">Mugilogobius chulae</name>
    <name type="common">yellowstripe goby</name>
    <dbReference type="NCBI Taxonomy" id="88201"/>
    <lineage>
        <taxon>Eukaryota</taxon>
        <taxon>Metazoa</taxon>
        <taxon>Chordata</taxon>
        <taxon>Craniata</taxon>
        <taxon>Vertebrata</taxon>
        <taxon>Euteleostomi</taxon>
        <taxon>Actinopterygii</taxon>
        <taxon>Neopterygii</taxon>
        <taxon>Teleostei</taxon>
        <taxon>Neoteleostei</taxon>
        <taxon>Acanthomorphata</taxon>
        <taxon>Gobiaria</taxon>
        <taxon>Gobiiformes</taxon>
        <taxon>Gobioidei</taxon>
        <taxon>Gobiidae</taxon>
        <taxon>Gobionellinae</taxon>
        <taxon>Mugilogobius</taxon>
    </lineage>
</organism>
<name>A0AAW0Q0N1_9GOBI</name>
<comment type="caution">
    <text evidence="2">The sequence shown here is derived from an EMBL/GenBank/DDBJ whole genome shotgun (WGS) entry which is preliminary data.</text>
</comment>
<keyword evidence="3" id="KW-1185">Reference proteome</keyword>
<feature type="region of interest" description="Disordered" evidence="1">
    <location>
        <begin position="150"/>
        <end position="170"/>
    </location>
</feature>
<dbReference type="AlphaFoldDB" id="A0AAW0Q0N1"/>
<dbReference type="EMBL" id="JBBPFD010000002">
    <property type="protein sequence ID" value="KAK7940474.1"/>
    <property type="molecule type" value="Genomic_DNA"/>
</dbReference>